<protein>
    <submittedName>
        <fullName evidence="3">Uncharacterized protein</fullName>
    </submittedName>
</protein>
<dbReference type="AlphaFoldDB" id="A0A8R1E7D4"/>
<accession>A0A8R1E7D4</accession>
<organism evidence="3 4">
    <name type="scientific">Caenorhabditis japonica</name>
    <dbReference type="NCBI Taxonomy" id="281687"/>
    <lineage>
        <taxon>Eukaryota</taxon>
        <taxon>Metazoa</taxon>
        <taxon>Ecdysozoa</taxon>
        <taxon>Nematoda</taxon>
        <taxon>Chromadorea</taxon>
        <taxon>Rhabditida</taxon>
        <taxon>Rhabditina</taxon>
        <taxon>Rhabditomorpha</taxon>
        <taxon>Rhabditoidea</taxon>
        <taxon>Rhabditidae</taxon>
        <taxon>Peloderinae</taxon>
        <taxon>Caenorhabditis</taxon>
    </lineage>
</organism>
<feature type="transmembrane region" description="Helical" evidence="2">
    <location>
        <begin position="38"/>
        <end position="64"/>
    </location>
</feature>
<keyword evidence="2" id="KW-0472">Membrane</keyword>
<feature type="region of interest" description="Disordered" evidence="1">
    <location>
        <begin position="81"/>
        <end position="100"/>
    </location>
</feature>
<feature type="compositionally biased region" description="Basic and acidic residues" evidence="1">
    <location>
        <begin position="87"/>
        <end position="100"/>
    </location>
</feature>
<keyword evidence="4" id="KW-1185">Reference proteome</keyword>
<evidence type="ECO:0000313" key="3">
    <source>
        <dbReference type="EnsemblMetazoa" id="CJA25520.1"/>
    </source>
</evidence>
<evidence type="ECO:0000256" key="1">
    <source>
        <dbReference type="SAM" id="MobiDB-lite"/>
    </source>
</evidence>
<reference evidence="3" key="2">
    <citation type="submission" date="2022-06" db="UniProtKB">
        <authorList>
            <consortium name="EnsemblMetazoa"/>
        </authorList>
    </citation>
    <scope>IDENTIFICATION</scope>
    <source>
        <strain evidence="3">DF5081</strain>
    </source>
</reference>
<dbReference type="Proteomes" id="UP000005237">
    <property type="component" value="Unassembled WGS sequence"/>
</dbReference>
<evidence type="ECO:0000256" key="2">
    <source>
        <dbReference type="SAM" id="Phobius"/>
    </source>
</evidence>
<keyword evidence="2" id="KW-1133">Transmembrane helix</keyword>
<keyword evidence="2" id="KW-0812">Transmembrane</keyword>
<dbReference type="EnsemblMetazoa" id="CJA25520.1">
    <property type="protein sequence ID" value="CJA25520.1"/>
    <property type="gene ID" value="WBGene00181092"/>
</dbReference>
<name>A0A8R1E7D4_CAEJA</name>
<reference evidence="4" key="1">
    <citation type="submission" date="2010-08" db="EMBL/GenBank/DDBJ databases">
        <authorList>
            <consortium name="Caenorhabditis japonica Sequencing Consortium"/>
            <person name="Wilson R.K."/>
        </authorList>
    </citation>
    <scope>NUCLEOTIDE SEQUENCE [LARGE SCALE GENOMIC DNA]</scope>
    <source>
        <strain evidence="4">DF5081</strain>
    </source>
</reference>
<sequence>MANSKLFGTTILLIQVNPVVLSTNKPEYEGSSWEYQLLAYSVGFFVYLLLLCVPIFCLICAIYFSLVLIMRHSQSNTDVMVQGVSNKPEEPKEGVKQSPA</sequence>
<proteinExistence type="predicted"/>
<evidence type="ECO:0000313" key="4">
    <source>
        <dbReference type="Proteomes" id="UP000005237"/>
    </source>
</evidence>